<feature type="signal peptide" evidence="7">
    <location>
        <begin position="1"/>
        <end position="22"/>
    </location>
</feature>
<dbReference type="InterPro" id="IPR036942">
    <property type="entry name" value="Beta-barrel_TonB_sf"/>
</dbReference>
<name>A0ABR6N3C0_9SPHN</name>
<keyword evidence="10" id="KW-1185">Reference proteome</keyword>
<evidence type="ECO:0000256" key="3">
    <source>
        <dbReference type="ARBA" id="ARBA00022452"/>
    </source>
</evidence>
<keyword evidence="6" id="KW-0998">Cell outer membrane</keyword>
<evidence type="ECO:0000259" key="8">
    <source>
        <dbReference type="Pfam" id="PF25183"/>
    </source>
</evidence>
<dbReference type="InterPro" id="IPR037066">
    <property type="entry name" value="Plug_dom_sf"/>
</dbReference>
<dbReference type="InterPro" id="IPR039426">
    <property type="entry name" value="TonB-dep_rcpt-like"/>
</dbReference>
<proteinExistence type="predicted"/>
<dbReference type="Gene3D" id="2.60.40.1120">
    <property type="entry name" value="Carboxypeptidase-like, regulatory domain"/>
    <property type="match status" value="1"/>
</dbReference>
<dbReference type="InterPro" id="IPR057601">
    <property type="entry name" value="Oar-like_b-barrel"/>
</dbReference>
<dbReference type="Gene3D" id="2.170.130.10">
    <property type="entry name" value="TonB-dependent receptor, plug domain"/>
    <property type="match status" value="1"/>
</dbReference>
<reference evidence="9 10" key="1">
    <citation type="submission" date="2020-08" db="EMBL/GenBank/DDBJ databases">
        <title>Genomic Encyclopedia of Type Strains, Phase IV (KMG-IV): sequencing the most valuable type-strain genomes for metagenomic binning, comparative biology and taxonomic classification.</title>
        <authorList>
            <person name="Goeker M."/>
        </authorList>
    </citation>
    <scope>NUCLEOTIDE SEQUENCE [LARGE SCALE GENOMIC DNA]</scope>
    <source>
        <strain evidence="9 10">DSM 101535</strain>
    </source>
</reference>
<gene>
    <name evidence="9" type="ORF">FHS97_000486</name>
</gene>
<keyword evidence="7" id="KW-0732">Signal</keyword>
<evidence type="ECO:0000256" key="6">
    <source>
        <dbReference type="ARBA" id="ARBA00023237"/>
    </source>
</evidence>
<keyword evidence="3" id="KW-1134">Transmembrane beta strand</keyword>
<dbReference type="EMBL" id="JACIJN010000001">
    <property type="protein sequence ID" value="MBB5724586.1"/>
    <property type="molecule type" value="Genomic_DNA"/>
</dbReference>
<keyword evidence="4" id="KW-0812">Transmembrane</keyword>
<evidence type="ECO:0000256" key="4">
    <source>
        <dbReference type="ARBA" id="ARBA00022692"/>
    </source>
</evidence>
<organism evidence="9 10">
    <name type="scientific">Sphingomonas endophytica</name>
    <dbReference type="NCBI Taxonomy" id="869719"/>
    <lineage>
        <taxon>Bacteria</taxon>
        <taxon>Pseudomonadati</taxon>
        <taxon>Pseudomonadota</taxon>
        <taxon>Alphaproteobacteria</taxon>
        <taxon>Sphingomonadales</taxon>
        <taxon>Sphingomonadaceae</taxon>
        <taxon>Sphingomonas</taxon>
    </lineage>
</organism>
<sequence length="1133" mass="121260">MRNNLFVGVAAVALVMPVAAMAQETTSSIRGTVTANGAPVAGATVAILNVPTGATTTVTTDASGSFNATGLRVGGPYTVTVTATGYASTQVTDIQTIVAQSFELPIELTAESAGGGDIVVTASRLPNARNLSQGPATVLSAAQIASVASVNRDVRDLMRRDPFARLDYSEGNGRAVSFAGQNARFNRFSVDGVPVTDNFGLNPDGLPTRRSPVPFDAIGQFQTKVAPYDVREGNFQGGAINAILKSGTNEFHGTGFYAYSADELTGKRTKAGPGVPTGRVTVPDFKYENYGAELSGPIIKDKLFFMVAGERIRAGTPITEGTPGNNAGTIIPNITDAAVAQIREIAKSRYGYDTGGVLNNSDDRDDRLVAKLDANLSDTQRASVTYMYTKDAIRFNQNTQVGPASGTANAPGLGLASNGYVGSNRLHAGVVQLNSDWSDEFSTEVRGFYKDYKRGQDPILGRGFAQFQVCTAAQSDRAGFAGVGSAATGIDLSTNCANGSGTVSFGPDISRQSNELTSRTWGGTVQARLTRDDHDLRIFGEMSDTKIVNLFVQRSAGDYYFDSIADFAAGNAQRLRYQNAVPKLDPIGGAARFQYQSYAFGIQDNWRISDLLTLSYGARYDMYGGHSRPALNQNFVSRYGFTNQTYISGRGVFQPRIGFDFKPTSQLTFRGGIGIFSGGSPDVYVSNSFSNTGFLTNSIDVTQSNNGSYSVGTGAQVLSNVNGTTIPTAANDLVTSPTNTTNAPTNALDRNFRLPSQWRGTLSADYDTDFGGFLGGGWHLGADFLWSDVRDQVYFADYRVVASGLTTPDGRPRYQAITSFADRFQDIVLNNTSRGRSLIGVARFDKSFDVGLSFSASYAYQDVKDKTPATSSTAGSNYANGAFFDGSGAAYGISNDQVRHLIKYGVTFDHAFFGDYKTNIALFGETRIGKPFSYTMQDTSSNRSPIFGNVGTQQRYLMYVPVSPTDPLVSYGNTVVNGIVTQTAAQTAANLDALINSSGLSKFRGKIAPRNAFNSPWFTKIDLHISQEIPTGLGGSRVTLFADVENVGNLINKNWGQIREYSFPYTTAAIQVQCLQTAVATGTNPSSAQTTANSSQACAQYRYTAPRVAPDQQNVISSRQSLYSVRIGARFSF</sequence>
<feature type="domain" description="TonB-dependent transporter Oar-like beta-barrel" evidence="8">
    <location>
        <begin position="243"/>
        <end position="316"/>
    </location>
</feature>
<accession>A0ABR6N3C0</accession>
<evidence type="ECO:0000256" key="1">
    <source>
        <dbReference type="ARBA" id="ARBA00004571"/>
    </source>
</evidence>
<evidence type="ECO:0000313" key="9">
    <source>
        <dbReference type="EMBL" id="MBB5724586.1"/>
    </source>
</evidence>
<dbReference type="SUPFAM" id="SSF56935">
    <property type="entry name" value="Porins"/>
    <property type="match status" value="1"/>
</dbReference>
<dbReference type="PANTHER" id="PTHR30069">
    <property type="entry name" value="TONB-DEPENDENT OUTER MEMBRANE RECEPTOR"/>
    <property type="match status" value="1"/>
</dbReference>
<dbReference type="InterPro" id="IPR013784">
    <property type="entry name" value="Carb-bd-like_fold"/>
</dbReference>
<comment type="caution">
    <text evidence="9">The sequence shown here is derived from an EMBL/GenBank/DDBJ whole genome shotgun (WGS) entry which is preliminary data.</text>
</comment>
<dbReference type="Pfam" id="PF13620">
    <property type="entry name" value="CarboxypepD_reg"/>
    <property type="match status" value="1"/>
</dbReference>
<dbReference type="PANTHER" id="PTHR30069:SF46">
    <property type="entry name" value="OAR PROTEIN"/>
    <property type="match status" value="1"/>
</dbReference>
<dbReference type="Proteomes" id="UP000560131">
    <property type="component" value="Unassembled WGS sequence"/>
</dbReference>
<dbReference type="Pfam" id="PF25183">
    <property type="entry name" value="OMP_b-brl_4"/>
    <property type="match status" value="2"/>
</dbReference>
<evidence type="ECO:0000256" key="2">
    <source>
        <dbReference type="ARBA" id="ARBA00022448"/>
    </source>
</evidence>
<evidence type="ECO:0000313" key="10">
    <source>
        <dbReference type="Proteomes" id="UP000560131"/>
    </source>
</evidence>
<dbReference type="SUPFAM" id="SSF49452">
    <property type="entry name" value="Starch-binding domain-like"/>
    <property type="match status" value="1"/>
</dbReference>
<feature type="chain" id="PRO_5046264408" description="TonB-dependent transporter Oar-like beta-barrel domain-containing protein" evidence="7">
    <location>
        <begin position="23"/>
        <end position="1133"/>
    </location>
</feature>
<protein>
    <recommendedName>
        <fullName evidence="8">TonB-dependent transporter Oar-like beta-barrel domain-containing protein</fullName>
    </recommendedName>
</protein>
<feature type="domain" description="TonB-dependent transporter Oar-like beta-barrel" evidence="8">
    <location>
        <begin position="328"/>
        <end position="1052"/>
    </location>
</feature>
<dbReference type="Gene3D" id="2.40.170.20">
    <property type="entry name" value="TonB-dependent receptor, beta-barrel domain"/>
    <property type="match status" value="1"/>
</dbReference>
<evidence type="ECO:0000256" key="5">
    <source>
        <dbReference type="ARBA" id="ARBA00023136"/>
    </source>
</evidence>
<evidence type="ECO:0000256" key="7">
    <source>
        <dbReference type="SAM" id="SignalP"/>
    </source>
</evidence>
<comment type="subcellular location">
    <subcellularLocation>
        <location evidence="1">Cell outer membrane</location>
        <topology evidence="1">Multi-pass membrane protein</topology>
    </subcellularLocation>
</comment>
<keyword evidence="5" id="KW-0472">Membrane</keyword>
<keyword evidence="2" id="KW-0813">Transport</keyword>
<dbReference type="RefSeq" id="WP_184032886.1">
    <property type="nucleotide sequence ID" value="NZ_BAABAR010000002.1"/>
</dbReference>